<sequence>MIDKLPVSYFLLLLIECSLFFPSSTGNLFRIKVRQAGVENNDDARYQEMSLKLLEALEGGARSAGRQTLSFQEKPVTEGLKVDARCRARFHVYHVRLQVPNVKLLETLTSDRHLSAEDKPKFSCRLKVSTHIKIKSEKLSSS</sequence>
<gene>
    <name evidence="2" type="ORF">BELL_0001g00410</name>
</gene>
<accession>A0A4Z1KH74</accession>
<proteinExistence type="predicted"/>
<feature type="chain" id="PRO_5021363514" description="Ribosomal protein S10 domain-containing protein" evidence="1">
    <location>
        <begin position="27"/>
        <end position="142"/>
    </location>
</feature>
<dbReference type="Proteomes" id="UP000297229">
    <property type="component" value="Unassembled WGS sequence"/>
</dbReference>
<evidence type="ECO:0000256" key="1">
    <source>
        <dbReference type="SAM" id="SignalP"/>
    </source>
</evidence>
<feature type="signal peptide" evidence="1">
    <location>
        <begin position="1"/>
        <end position="26"/>
    </location>
</feature>
<reference evidence="2 3" key="1">
    <citation type="submission" date="2017-12" db="EMBL/GenBank/DDBJ databases">
        <title>Comparative genomics of Botrytis spp.</title>
        <authorList>
            <person name="Valero-Jimenez C.A."/>
            <person name="Tapia P."/>
            <person name="Veloso J."/>
            <person name="Silva-Moreno E."/>
            <person name="Staats M."/>
            <person name="Valdes J.H."/>
            <person name="Van Kan J.A.L."/>
        </authorList>
    </citation>
    <scope>NUCLEOTIDE SEQUENCE [LARGE SCALE GENOMIC DNA]</scope>
    <source>
        <strain evidence="2 3">Be9601</strain>
    </source>
</reference>
<dbReference type="AlphaFoldDB" id="A0A4Z1KH74"/>
<dbReference type="EMBL" id="PQXM01000001">
    <property type="protein sequence ID" value="TGO80807.1"/>
    <property type="molecule type" value="Genomic_DNA"/>
</dbReference>
<evidence type="ECO:0008006" key="4">
    <source>
        <dbReference type="Google" id="ProtNLM"/>
    </source>
</evidence>
<keyword evidence="3" id="KW-1185">Reference proteome</keyword>
<organism evidence="2 3">
    <name type="scientific">Botrytis elliptica</name>
    <dbReference type="NCBI Taxonomy" id="278938"/>
    <lineage>
        <taxon>Eukaryota</taxon>
        <taxon>Fungi</taxon>
        <taxon>Dikarya</taxon>
        <taxon>Ascomycota</taxon>
        <taxon>Pezizomycotina</taxon>
        <taxon>Leotiomycetes</taxon>
        <taxon>Helotiales</taxon>
        <taxon>Sclerotiniaceae</taxon>
        <taxon>Botrytis</taxon>
    </lineage>
</organism>
<keyword evidence="1" id="KW-0732">Signal</keyword>
<evidence type="ECO:0000313" key="3">
    <source>
        <dbReference type="Proteomes" id="UP000297229"/>
    </source>
</evidence>
<name>A0A4Z1KH74_9HELO</name>
<comment type="caution">
    <text evidence="2">The sequence shown here is derived from an EMBL/GenBank/DDBJ whole genome shotgun (WGS) entry which is preliminary data.</text>
</comment>
<protein>
    <recommendedName>
        <fullName evidence="4">Ribosomal protein S10 domain-containing protein</fullName>
    </recommendedName>
</protein>
<evidence type="ECO:0000313" key="2">
    <source>
        <dbReference type="EMBL" id="TGO80807.1"/>
    </source>
</evidence>